<gene>
    <name evidence="1" type="ORF">DOFOFD_09415</name>
</gene>
<sequence>MRLTVAIPADPALQRSLSSFHASAPHIEWVEANQCFLTVRELGTITDIDVLDALDLELLRIAPRDLGVNFTGLTIEPQGLTDAIYLEVAPDDPLTNFRTKIENATRRSGHKLEKRRYRPRLRLGQAKTSLRAQTILWTQKMNLEICGKMHVDRFCLLEMRGDASQLWWETCEDYPLSHYHAPVAAWKTSYL</sequence>
<reference evidence="1 2" key="1">
    <citation type="submission" date="2023-10" db="EMBL/GenBank/DDBJ databases">
        <title>Sorlinia euscelidii gen. nov., sp. nov., an acetic acid bacteria isolated from the gut of Euscelidius variegatus emitter.</title>
        <authorList>
            <person name="Michoud G."/>
            <person name="Marasco R."/>
            <person name="Seferji K."/>
            <person name="Gonella E."/>
            <person name="Garuglieri E."/>
            <person name="Alma A."/>
            <person name="Mapelli F."/>
            <person name="Borin S."/>
            <person name="Daffonchio D."/>
            <person name="Crotti E."/>
        </authorList>
    </citation>
    <scope>NUCLEOTIDE SEQUENCE [LARGE SCALE GENOMIC DNA]</scope>
    <source>
        <strain evidence="1 2">EV16P</strain>
    </source>
</reference>
<evidence type="ECO:0000313" key="2">
    <source>
        <dbReference type="Proteomes" id="UP001312908"/>
    </source>
</evidence>
<comment type="caution">
    <text evidence="1">The sequence shown here is derived from an EMBL/GenBank/DDBJ whole genome shotgun (WGS) entry which is preliminary data.</text>
</comment>
<keyword evidence="2" id="KW-1185">Reference proteome</keyword>
<accession>A0ABU7U448</accession>
<organism evidence="1 2">
    <name type="scientific">Sorlinia euscelidii</name>
    <dbReference type="NCBI Taxonomy" id="3081148"/>
    <lineage>
        <taxon>Bacteria</taxon>
        <taxon>Pseudomonadati</taxon>
        <taxon>Pseudomonadota</taxon>
        <taxon>Alphaproteobacteria</taxon>
        <taxon>Acetobacterales</taxon>
        <taxon>Acetobacteraceae</taxon>
        <taxon>Sorlinia</taxon>
    </lineage>
</organism>
<dbReference type="EMBL" id="JAWJZY010000003">
    <property type="protein sequence ID" value="MEE8659230.1"/>
    <property type="molecule type" value="Genomic_DNA"/>
</dbReference>
<dbReference type="Proteomes" id="UP001312908">
    <property type="component" value="Unassembled WGS sequence"/>
</dbReference>
<dbReference type="RefSeq" id="WP_394820066.1">
    <property type="nucleotide sequence ID" value="NZ_JAWJZY010000003.1"/>
</dbReference>
<protein>
    <submittedName>
        <fullName evidence="1">Uncharacterized protein</fullName>
    </submittedName>
</protein>
<name>A0ABU7U448_9PROT</name>
<dbReference type="Gene3D" id="3.90.1140.10">
    <property type="entry name" value="Cyclic phosphodiesterase"/>
    <property type="match status" value="1"/>
</dbReference>
<dbReference type="SUPFAM" id="SSF55144">
    <property type="entry name" value="LigT-like"/>
    <property type="match status" value="1"/>
</dbReference>
<dbReference type="InterPro" id="IPR009097">
    <property type="entry name" value="Cyclic_Pdiesterase"/>
</dbReference>
<proteinExistence type="predicted"/>
<evidence type="ECO:0000313" key="1">
    <source>
        <dbReference type="EMBL" id="MEE8659230.1"/>
    </source>
</evidence>